<evidence type="ECO:0000256" key="6">
    <source>
        <dbReference type="ARBA" id="ARBA00023014"/>
    </source>
</evidence>
<keyword evidence="5" id="KW-0408">Iron</keyword>
<accession>A0A7C5KCP1</accession>
<keyword evidence="4" id="KW-0479">Metal-binding</keyword>
<evidence type="ECO:0000256" key="3">
    <source>
        <dbReference type="ARBA" id="ARBA00022691"/>
    </source>
</evidence>
<dbReference type="SMART" id="SM00729">
    <property type="entry name" value="Elp3"/>
    <property type="match status" value="1"/>
</dbReference>
<dbReference type="InterPro" id="IPR006638">
    <property type="entry name" value="Elp3/MiaA/NifB-like_rSAM"/>
</dbReference>
<dbReference type="Gene3D" id="3.20.20.70">
    <property type="entry name" value="Aldolase class I"/>
    <property type="match status" value="1"/>
</dbReference>
<keyword evidence="3" id="KW-0949">S-adenosyl-L-methionine</keyword>
<gene>
    <name evidence="8" type="ORF">ENL70_07645</name>
</gene>
<dbReference type="InterPro" id="IPR013785">
    <property type="entry name" value="Aldolase_TIM"/>
</dbReference>
<dbReference type="AlphaFoldDB" id="A0A7C5KCP1"/>
<comment type="cofactor">
    <cofactor evidence="1">
        <name>[4Fe-4S] cluster</name>
        <dbReference type="ChEBI" id="CHEBI:49883"/>
    </cofactor>
</comment>
<keyword evidence="6" id="KW-0411">Iron-sulfur</keyword>
<protein>
    <submittedName>
        <fullName evidence="8">Radical SAM protein</fullName>
    </submittedName>
</protein>
<evidence type="ECO:0000256" key="5">
    <source>
        <dbReference type="ARBA" id="ARBA00023004"/>
    </source>
</evidence>
<organism evidence="8">
    <name type="scientific">Thermodesulfobium narugense</name>
    <dbReference type="NCBI Taxonomy" id="184064"/>
    <lineage>
        <taxon>Bacteria</taxon>
        <taxon>Pseudomonadati</taxon>
        <taxon>Thermodesulfobiota</taxon>
        <taxon>Thermodesulfobiia</taxon>
        <taxon>Thermodesulfobiales</taxon>
        <taxon>Thermodesulfobiaceae</taxon>
        <taxon>Thermodesulfobium</taxon>
    </lineage>
</organism>
<proteinExistence type="predicted"/>
<evidence type="ECO:0000256" key="4">
    <source>
        <dbReference type="ARBA" id="ARBA00022723"/>
    </source>
</evidence>
<dbReference type="GO" id="GO:0003824">
    <property type="term" value="F:catalytic activity"/>
    <property type="evidence" value="ECO:0007669"/>
    <property type="project" value="InterPro"/>
</dbReference>
<comment type="caution">
    <text evidence="8">The sequence shown here is derived from an EMBL/GenBank/DDBJ whole genome shotgun (WGS) entry which is preliminary data.</text>
</comment>
<dbReference type="InterPro" id="IPR058240">
    <property type="entry name" value="rSAM_sf"/>
</dbReference>
<dbReference type="PANTHER" id="PTHR43787">
    <property type="entry name" value="FEMO COFACTOR BIOSYNTHESIS PROTEIN NIFB-RELATED"/>
    <property type="match status" value="1"/>
</dbReference>
<dbReference type="SUPFAM" id="SSF102114">
    <property type="entry name" value="Radical SAM enzymes"/>
    <property type="match status" value="1"/>
</dbReference>
<dbReference type="PANTHER" id="PTHR43787:SF11">
    <property type="entry name" value="UPF0026 PROTEIN SLR1464"/>
    <property type="match status" value="1"/>
</dbReference>
<dbReference type="EMBL" id="DRUY01000255">
    <property type="protein sequence ID" value="HHI66401.1"/>
    <property type="molecule type" value="Genomic_DNA"/>
</dbReference>
<evidence type="ECO:0000256" key="2">
    <source>
        <dbReference type="ARBA" id="ARBA00022485"/>
    </source>
</evidence>
<dbReference type="Pfam" id="PF04055">
    <property type="entry name" value="Radical_SAM"/>
    <property type="match status" value="1"/>
</dbReference>
<evidence type="ECO:0000313" key="8">
    <source>
        <dbReference type="EMBL" id="HHI66401.1"/>
    </source>
</evidence>
<evidence type="ECO:0000256" key="1">
    <source>
        <dbReference type="ARBA" id="ARBA00001966"/>
    </source>
</evidence>
<dbReference type="GO" id="GO:0046872">
    <property type="term" value="F:metal ion binding"/>
    <property type="evidence" value="ECO:0007669"/>
    <property type="project" value="UniProtKB-KW"/>
</dbReference>
<name>A0A7C5KCP1_9BACT</name>
<dbReference type="SFLD" id="SFLDS00029">
    <property type="entry name" value="Radical_SAM"/>
    <property type="match status" value="1"/>
</dbReference>
<dbReference type="SFLD" id="SFLDG01067">
    <property type="entry name" value="SPASM/twitch_domain_containing"/>
    <property type="match status" value="1"/>
</dbReference>
<dbReference type="GO" id="GO:0051539">
    <property type="term" value="F:4 iron, 4 sulfur cluster binding"/>
    <property type="evidence" value="ECO:0007669"/>
    <property type="project" value="UniProtKB-KW"/>
</dbReference>
<reference evidence="8" key="1">
    <citation type="journal article" date="2020" name="mSystems">
        <title>Genome- and Community-Level Interaction Insights into Carbon Utilization and Element Cycling Functions of Hydrothermarchaeota in Hydrothermal Sediment.</title>
        <authorList>
            <person name="Zhou Z."/>
            <person name="Liu Y."/>
            <person name="Xu W."/>
            <person name="Pan J."/>
            <person name="Luo Z.H."/>
            <person name="Li M."/>
        </authorList>
    </citation>
    <scope>NUCLEOTIDE SEQUENCE [LARGE SCALE GENOMIC DNA]</scope>
    <source>
        <strain evidence="8">SpSt-1019</strain>
    </source>
</reference>
<dbReference type="PROSITE" id="PS51918">
    <property type="entry name" value="RADICAL_SAM"/>
    <property type="match status" value="1"/>
</dbReference>
<feature type="domain" description="Radical SAM core" evidence="7">
    <location>
        <begin position="11"/>
        <end position="242"/>
    </location>
</feature>
<dbReference type="SFLD" id="SFLDG01083">
    <property type="entry name" value="Uncharacterised_Radical_SAM_Su"/>
    <property type="match status" value="1"/>
</dbReference>
<keyword evidence="2" id="KW-0004">4Fe-4S</keyword>
<sequence length="306" mass="35273">MQFLFGPVPSRRLGLSLGINIIPHKVCNFNCVYCEVGRTTNLINDRRSFYDPVEIERDFRENYKKMGKFNFITFSGSGEPTLNKDIGRLIRYVKSFNLAKIAVLTNGSLLNLNDVQQDLMDADVVIPSLDAANQEAFRKINRPHGSLKIDEIINGIKEFRDKFKGEVWLEVLFVKDLNDSEKDISDLKRAVKFINPHRFQIGTIDRPPAEEMARKLTNFELMHVYSELKDLNAELIKPFADKNMDFHEFLELSIVKMVSIRPCSKEELMDVFGANDEDISRILNKLSEEGKISQKVYEGKNFIIKK</sequence>
<dbReference type="InterPro" id="IPR040084">
    <property type="entry name" value="GTPase_Obg"/>
</dbReference>
<evidence type="ECO:0000259" key="7">
    <source>
        <dbReference type="PROSITE" id="PS51918"/>
    </source>
</evidence>
<dbReference type="InterPro" id="IPR007197">
    <property type="entry name" value="rSAM"/>
</dbReference>
<dbReference type="CDD" id="cd01335">
    <property type="entry name" value="Radical_SAM"/>
    <property type="match status" value="1"/>
</dbReference>